<protein>
    <submittedName>
        <fullName evidence="1">Ovule protein</fullName>
    </submittedName>
</protein>
<dbReference type="WBParaSite" id="MCU_007893-RA">
    <property type="protein sequence ID" value="MCU_007893-RA"/>
    <property type="gene ID" value="MCU_007893"/>
</dbReference>
<name>A0A5K3FFD1_MESCO</name>
<proteinExistence type="predicted"/>
<accession>A0A5K3FFD1</accession>
<organism evidence="1">
    <name type="scientific">Mesocestoides corti</name>
    <name type="common">Flatworm</name>
    <dbReference type="NCBI Taxonomy" id="53468"/>
    <lineage>
        <taxon>Eukaryota</taxon>
        <taxon>Metazoa</taxon>
        <taxon>Spiralia</taxon>
        <taxon>Lophotrochozoa</taxon>
        <taxon>Platyhelminthes</taxon>
        <taxon>Cestoda</taxon>
        <taxon>Eucestoda</taxon>
        <taxon>Cyclophyllidea</taxon>
        <taxon>Mesocestoididae</taxon>
        <taxon>Mesocestoides</taxon>
    </lineage>
</organism>
<reference evidence="1" key="1">
    <citation type="submission" date="2019-11" db="UniProtKB">
        <authorList>
            <consortium name="WormBaseParasite"/>
        </authorList>
    </citation>
    <scope>IDENTIFICATION</scope>
</reference>
<sequence>MNGYRANNCCQHGCETVGFRTPPISANTNSPSSSNIPTYTLVSTGGYTEPPKKSSSIKWVHSDKFSPNVSGDQYLVENDYTPYSNNTSIYPSQNPSKQW</sequence>
<evidence type="ECO:0000313" key="1">
    <source>
        <dbReference type="WBParaSite" id="MCU_007893-RA"/>
    </source>
</evidence>
<dbReference type="AlphaFoldDB" id="A0A5K3FFD1"/>